<reference evidence="1 2" key="1">
    <citation type="submission" date="2018-03" db="EMBL/GenBank/DDBJ databases">
        <title>Draft genome sequence of Rohu Carp (Labeo rohita).</title>
        <authorList>
            <person name="Das P."/>
            <person name="Kushwaha B."/>
            <person name="Joshi C.G."/>
            <person name="Kumar D."/>
            <person name="Nagpure N.S."/>
            <person name="Sahoo L."/>
            <person name="Das S.P."/>
            <person name="Bit A."/>
            <person name="Patnaik S."/>
            <person name="Meher P.K."/>
            <person name="Jayasankar P."/>
            <person name="Koringa P.G."/>
            <person name="Patel N.V."/>
            <person name="Hinsu A.T."/>
            <person name="Kumar R."/>
            <person name="Pandey M."/>
            <person name="Agarwal S."/>
            <person name="Srivastava S."/>
            <person name="Singh M."/>
            <person name="Iquebal M.A."/>
            <person name="Jaiswal S."/>
            <person name="Angadi U.B."/>
            <person name="Kumar N."/>
            <person name="Raza M."/>
            <person name="Shah T.M."/>
            <person name="Rai A."/>
            <person name="Jena J.K."/>
        </authorList>
    </citation>
    <scope>NUCLEOTIDE SEQUENCE [LARGE SCALE GENOMIC DNA]</scope>
    <source>
        <strain evidence="1">DASCIFA01</strain>
        <tissue evidence="1">Testis</tissue>
    </source>
</reference>
<keyword evidence="1" id="KW-0695">RNA-directed DNA polymerase</keyword>
<evidence type="ECO:0000313" key="1">
    <source>
        <dbReference type="EMBL" id="RXN13078.1"/>
    </source>
</evidence>
<dbReference type="Proteomes" id="UP000290572">
    <property type="component" value="Unassembled WGS sequence"/>
</dbReference>
<proteinExistence type="predicted"/>
<gene>
    <name evidence="1" type="ORF">ROHU_009876</name>
</gene>
<dbReference type="STRING" id="84645.A0A498LX08"/>
<organism evidence="1 2">
    <name type="scientific">Labeo rohita</name>
    <name type="common">Indian major carp</name>
    <name type="synonym">Cyprinus rohita</name>
    <dbReference type="NCBI Taxonomy" id="84645"/>
    <lineage>
        <taxon>Eukaryota</taxon>
        <taxon>Metazoa</taxon>
        <taxon>Chordata</taxon>
        <taxon>Craniata</taxon>
        <taxon>Vertebrata</taxon>
        <taxon>Euteleostomi</taxon>
        <taxon>Actinopterygii</taxon>
        <taxon>Neopterygii</taxon>
        <taxon>Teleostei</taxon>
        <taxon>Ostariophysi</taxon>
        <taxon>Cypriniformes</taxon>
        <taxon>Cyprinidae</taxon>
        <taxon>Labeoninae</taxon>
        <taxon>Labeonini</taxon>
        <taxon>Labeo</taxon>
    </lineage>
</organism>
<keyword evidence="1" id="KW-0548">Nucleotidyltransferase</keyword>
<name>A0A498LX08_LABRO</name>
<sequence length="157" mass="17585">MRSRGGGGSILSHLRLASPWWISCSPQRRIASPGLPVPAGVAWIEEISVCFLVSRSSSADLLLRFALINVRSVANKTFILNDFFASRELDFMFMTETWLNVGTMSDVASQFIFIKCLFVYFMCLFDARVFYIDKINHIGAPAAGVSRVIFDYVICVL</sequence>
<dbReference type="GO" id="GO:0003964">
    <property type="term" value="F:RNA-directed DNA polymerase activity"/>
    <property type="evidence" value="ECO:0007669"/>
    <property type="project" value="UniProtKB-KW"/>
</dbReference>
<dbReference type="EMBL" id="QBIY01013004">
    <property type="protein sequence ID" value="RXN13078.1"/>
    <property type="molecule type" value="Genomic_DNA"/>
</dbReference>
<dbReference type="AlphaFoldDB" id="A0A498LX08"/>
<keyword evidence="2" id="KW-1185">Reference proteome</keyword>
<protein>
    <submittedName>
        <fullName evidence="1">RNA-directed DNA polymerase from mobile element jockey-like protein</fullName>
    </submittedName>
</protein>
<keyword evidence="1" id="KW-0808">Transferase</keyword>
<comment type="caution">
    <text evidence="1">The sequence shown here is derived from an EMBL/GenBank/DDBJ whole genome shotgun (WGS) entry which is preliminary data.</text>
</comment>
<evidence type="ECO:0000313" key="2">
    <source>
        <dbReference type="Proteomes" id="UP000290572"/>
    </source>
</evidence>
<accession>A0A498LX08</accession>